<evidence type="ECO:0000256" key="9">
    <source>
        <dbReference type="PROSITE-ProRule" id="PRU00023"/>
    </source>
</evidence>
<organism evidence="11 12">
    <name type="scientific">Plectus sambesii</name>
    <dbReference type="NCBI Taxonomy" id="2011161"/>
    <lineage>
        <taxon>Eukaryota</taxon>
        <taxon>Metazoa</taxon>
        <taxon>Ecdysozoa</taxon>
        <taxon>Nematoda</taxon>
        <taxon>Chromadorea</taxon>
        <taxon>Plectida</taxon>
        <taxon>Plectina</taxon>
        <taxon>Plectoidea</taxon>
        <taxon>Plectidae</taxon>
        <taxon>Plectus</taxon>
    </lineage>
</organism>
<keyword evidence="4" id="KW-0677">Repeat</keyword>
<dbReference type="Gene3D" id="3.40.710.10">
    <property type="entry name" value="DD-peptidase/beta-lactamase superfamily"/>
    <property type="match status" value="1"/>
</dbReference>
<keyword evidence="6 9" id="KW-0040">ANK repeat</keyword>
<feature type="compositionally biased region" description="Acidic residues" evidence="10">
    <location>
        <begin position="452"/>
        <end position="463"/>
    </location>
</feature>
<dbReference type="AlphaFoldDB" id="A0A914VXT9"/>
<evidence type="ECO:0000256" key="3">
    <source>
        <dbReference type="ARBA" id="ARBA00012918"/>
    </source>
</evidence>
<dbReference type="Proteomes" id="UP000887566">
    <property type="component" value="Unplaced"/>
</dbReference>
<evidence type="ECO:0000256" key="4">
    <source>
        <dbReference type="ARBA" id="ARBA00022737"/>
    </source>
</evidence>
<dbReference type="Pfam" id="PF12796">
    <property type="entry name" value="Ank_2"/>
    <property type="match status" value="1"/>
</dbReference>
<comment type="subunit">
    <text evidence="2">Homotetramer.</text>
</comment>
<dbReference type="FunFam" id="3.40.710.10:FF:000008">
    <property type="entry name" value="Glutaminase, isoform E"/>
    <property type="match status" value="1"/>
</dbReference>
<evidence type="ECO:0000256" key="10">
    <source>
        <dbReference type="SAM" id="MobiDB-lite"/>
    </source>
</evidence>
<evidence type="ECO:0000256" key="8">
    <source>
        <dbReference type="ARBA" id="ARBA00077251"/>
    </source>
</evidence>
<dbReference type="SUPFAM" id="SSF56601">
    <property type="entry name" value="beta-lactamase/transpeptidase-like"/>
    <property type="match status" value="1"/>
</dbReference>
<dbReference type="SUPFAM" id="SSF48403">
    <property type="entry name" value="Ankyrin repeat"/>
    <property type="match status" value="1"/>
</dbReference>
<dbReference type="Pfam" id="PF04960">
    <property type="entry name" value="Glutaminase"/>
    <property type="match status" value="1"/>
</dbReference>
<comment type="similarity">
    <text evidence="1">Belongs to the glutaminase family.</text>
</comment>
<dbReference type="GO" id="GO:0006543">
    <property type="term" value="P:L-glutamine catabolic process"/>
    <property type="evidence" value="ECO:0007669"/>
    <property type="project" value="TreeGrafter"/>
</dbReference>
<dbReference type="InterPro" id="IPR015868">
    <property type="entry name" value="Glutaminase"/>
</dbReference>
<dbReference type="PROSITE" id="PS50297">
    <property type="entry name" value="ANK_REP_REGION"/>
    <property type="match status" value="1"/>
</dbReference>
<dbReference type="GO" id="GO:0006537">
    <property type="term" value="P:glutamate biosynthetic process"/>
    <property type="evidence" value="ECO:0007669"/>
    <property type="project" value="TreeGrafter"/>
</dbReference>
<reference evidence="12" key="1">
    <citation type="submission" date="2022-11" db="UniProtKB">
        <authorList>
            <consortium name="WormBaseParasite"/>
        </authorList>
    </citation>
    <scope>IDENTIFICATION</scope>
</reference>
<dbReference type="SMART" id="SM00248">
    <property type="entry name" value="ANK"/>
    <property type="match status" value="2"/>
</dbReference>
<evidence type="ECO:0000256" key="1">
    <source>
        <dbReference type="ARBA" id="ARBA00011076"/>
    </source>
</evidence>
<dbReference type="PROSITE" id="PS50088">
    <property type="entry name" value="ANK_REPEAT"/>
    <property type="match status" value="1"/>
</dbReference>
<evidence type="ECO:0000313" key="12">
    <source>
        <dbReference type="WBParaSite" id="PSAMB.scaffold2731size21592.g18916.t1"/>
    </source>
</evidence>
<evidence type="ECO:0000256" key="5">
    <source>
        <dbReference type="ARBA" id="ARBA00022801"/>
    </source>
</evidence>
<feature type="compositionally biased region" description="Polar residues" evidence="10">
    <location>
        <begin position="418"/>
        <end position="445"/>
    </location>
</feature>
<dbReference type="GO" id="GO:0004359">
    <property type="term" value="F:glutaminase activity"/>
    <property type="evidence" value="ECO:0007669"/>
    <property type="project" value="UniProtKB-EC"/>
</dbReference>
<dbReference type="HAMAP" id="MF_00313">
    <property type="entry name" value="Glutaminase"/>
    <property type="match status" value="1"/>
</dbReference>
<dbReference type="PANTHER" id="PTHR12544:SF29">
    <property type="entry name" value="GLUTAMINASE"/>
    <property type="match status" value="1"/>
</dbReference>
<protein>
    <recommendedName>
        <fullName evidence="3">glutaminase</fullName>
        <ecNumber evidence="3">3.5.1.2</ecNumber>
    </recommendedName>
    <alternativeName>
        <fullName evidence="8">L-glutamine amidohydrolase</fullName>
    </alternativeName>
</protein>
<evidence type="ECO:0000313" key="11">
    <source>
        <dbReference type="Proteomes" id="UP000887566"/>
    </source>
</evidence>
<evidence type="ECO:0000256" key="2">
    <source>
        <dbReference type="ARBA" id="ARBA00011881"/>
    </source>
</evidence>
<comment type="catalytic activity">
    <reaction evidence="7">
        <text>L-glutamine + H2O = L-glutamate + NH4(+)</text>
        <dbReference type="Rhea" id="RHEA:15889"/>
        <dbReference type="ChEBI" id="CHEBI:15377"/>
        <dbReference type="ChEBI" id="CHEBI:28938"/>
        <dbReference type="ChEBI" id="CHEBI:29985"/>
        <dbReference type="ChEBI" id="CHEBI:58359"/>
        <dbReference type="EC" id="3.5.1.2"/>
    </reaction>
</comment>
<name>A0A914VXT9_9BILA</name>
<dbReference type="InterPro" id="IPR036770">
    <property type="entry name" value="Ankyrin_rpt-contain_sf"/>
</dbReference>
<proteinExistence type="inferred from homology"/>
<sequence length="491" mass="54040">CKTVTTGDVATYIPQLARQDPNKWGVSICTVDGQRVSFGDSTTPFCFQSVSKAFNYAILASDIGADEVHSYVGQEPSGRFFNEICLDGNNKPHNPMVNSGAIIVTSLLKNEWQMADRFDYILNEYKKLAGDEFIGFNNATFLSERDTADRNFALAYFMKECKCFPESKQSLQDTLDFYFQLCSLEANCESLAVMAATLANGGVCPLTGVKCLANRPCRDVLSLMYSCGMYDYSGQFAFHVGLPAKSGVSGAMIVVIPNLMGICMWSPPLDKMGNTVRGVEFCKEMINKFKFHNYDTLLHAEAEKFDPRKAVGEGNAQQVVVLLFAAKNGDLSAVRRWYMQGASLDIADYDGRTALHLAASEGHTEMVKFLLNVAKVKHDPRDRWQRTPLDDSITFGFEDCQKVLDKARVLSEAASSAAVNGVDSNANKRQRTTTASNGQSASHKPTISEVSISEDESNSENDDVERKTQAPVNPSIEHAVELLNGLAMKLN</sequence>
<evidence type="ECO:0000256" key="7">
    <source>
        <dbReference type="ARBA" id="ARBA00049534"/>
    </source>
</evidence>
<dbReference type="InterPro" id="IPR002110">
    <property type="entry name" value="Ankyrin_rpt"/>
</dbReference>
<dbReference type="EC" id="3.5.1.2" evidence="3"/>
<evidence type="ECO:0000256" key="6">
    <source>
        <dbReference type="ARBA" id="ARBA00023043"/>
    </source>
</evidence>
<dbReference type="InterPro" id="IPR012338">
    <property type="entry name" value="Beta-lactam/transpept-like"/>
</dbReference>
<keyword evidence="11" id="KW-1185">Reference proteome</keyword>
<keyword evidence="5" id="KW-0378">Hydrolase</keyword>
<dbReference type="WBParaSite" id="PSAMB.scaffold2731size21592.g18916.t1">
    <property type="protein sequence ID" value="PSAMB.scaffold2731size21592.g18916.t1"/>
    <property type="gene ID" value="PSAMB.scaffold2731size21592.g18916"/>
</dbReference>
<accession>A0A914VXT9</accession>
<dbReference type="NCBIfam" id="TIGR03814">
    <property type="entry name" value="Gln_ase"/>
    <property type="match status" value="1"/>
</dbReference>
<dbReference type="FunFam" id="1.25.40.20:FF:000069">
    <property type="entry name" value="Glutaminase, isoform E"/>
    <property type="match status" value="1"/>
</dbReference>
<dbReference type="PANTHER" id="PTHR12544">
    <property type="entry name" value="GLUTAMINASE"/>
    <property type="match status" value="1"/>
</dbReference>
<feature type="region of interest" description="Disordered" evidence="10">
    <location>
        <begin position="418"/>
        <end position="475"/>
    </location>
</feature>
<feature type="repeat" description="ANK" evidence="9">
    <location>
        <begin position="350"/>
        <end position="372"/>
    </location>
</feature>
<dbReference type="Gene3D" id="1.25.40.20">
    <property type="entry name" value="Ankyrin repeat-containing domain"/>
    <property type="match status" value="1"/>
</dbReference>